<sequence length="331" mass="34175">MKWMAYVAGAATSLAMLAACGNGAREPAQHDGAAVEVPDAPSAPSQPAGTAALHQRATQALAEQRMVSPRGDNAVEYYLAARAQDGQDGRAQAALVELQPYLLIAVEQALARGDVPEADRLLGLLSRADPQAPALPRLRTTLAGSRRDLAERARREETLAPALAATPALPASPVDAQASVVAASPSPAASDVPFDPPSVVPTPHAVAEDANDVANAAVQTEGPPRTTTPAASVPAARVAAVRPPRLLQDAAPRYPLPALRAGTEGQAEVAFTIQPDGSVRNVQVVSSTPSGVFDASAVAVAQRWRFEATGQAHALRRTVLYRLPARPADGG</sequence>
<evidence type="ECO:0000256" key="3">
    <source>
        <dbReference type="ARBA" id="ARBA00022989"/>
    </source>
</evidence>
<evidence type="ECO:0000256" key="2">
    <source>
        <dbReference type="ARBA" id="ARBA00022692"/>
    </source>
</evidence>
<reference evidence="9 10" key="1">
    <citation type="submission" date="2024-04" db="EMBL/GenBank/DDBJ databases">
        <title>Draft genome sequence of Pseudoxanthomonas putridarboris WD12.</title>
        <authorList>
            <person name="Oh J."/>
        </authorList>
    </citation>
    <scope>NUCLEOTIDE SEQUENCE [LARGE SCALE GENOMIC DNA]</scope>
    <source>
        <strain evidence="9 10">WD12</strain>
    </source>
</reference>
<feature type="signal peptide" evidence="7">
    <location>
        <begin position="1"/>
        <end position="18"/>
    </location>
</feature>
<keyword evidence="4" id="KW-0472">Membrane</keyword>
<dbReference type="InterPro" id="IPR003538">
    <property type="entry name" value="TonB"/>
</dbReference>
<accession>A0ABU9IXT1</accession>
<evidence type="ECO:0000256" key="7">
    <source>
        <dbReference type="SAM" id="SignalP"/>
    </source>
</evidence>
<keyword evidence="10" id="KW-1185">Reference proteome</keyword>
<name>A0ABU9IXT1_9GAMM</name>
<feature type="region of interest" description="Disordered" evidence="6">
    <location>
        <begin position="25"/>
        <end position="50"/>
    </location>
</feature>
<keyword evidence="5" id="KW-1003">Cell membrane</keyword>
<proteinExistence type="inferred from homology"/>
<evidence type="ECO:0000256" key="6">
    <source>
        <dbReference type="SAM" id="MobiDB-lite"/>
    </source>
</evidence>
<dbReference type="PROSITE" id="PS52015">
    <property type="entry name" value="TONB_CTD"/>
    <property type="match status" value="1"/>
</dbReference>
<comment type="similarity">
    <text evidence="5">Belongs to the TonB family.</text>
</comment>
<dbReference type="EMBL" id="JBBWWT010000001">
    <property type="protein sequence ID" value="MEL1262996.1"/>
    <property type="molecule type" value="Genomic_DNA"/>
</dbReference>
<dbReference type="Proteomes" id="UP001459204">
    <property type="component" value="Unassembled WGS sequence"/>
</dbReference>
<keyword evidence="7" id="KW-0732">Signal</keyword>
<keyword evidence="3" id="KW-1133">Transmembrane helix</keyword>
<dbReference type="Gene3D" id="3.30.2420.10">
    <property type="entry name" value="TonB"/>
    <property type="match status" value="1"/>
</dbReference>
<feature type="chain" id="PRO_5045963288" description="Protein TonB" evidence="7">
    <location>
        <begin position="19"/>
        <end position="331"/>
    </location>
</feature>
<keyword evidence="2" id="KW-0812">Transmembrane</keyword>
<evidence type="ECO:0000256" key="4">
    <source>
        <dbReference type="ARBA" id="ARBA00023136"/>
    </source>
</evidence>
<dbReference type="SUPFAM" id="SSF74653">
    <property type="entry name" value="TolA/TonB C-terminal domain"/>
    <property type="match status" value="1"/>
</dbReference>
<keyword evidence="5" id="KW-0653">Protein transport</keyword>
<evidence type="ECO:0000313" key="10">
    <source>
        <dbReference type="Proteomes" id="UP001459204"/>
    </source>
</evidence>
<dbReference type="NCBIfam" id="TIGR01352">
    <property type="entry name" value="tonB_Cterm"/>
    <property type="match status" value="1"/>
</dbReference>
<keyword evidence="5" id="KW-0997">Cell inner membrane</keyword>
<gene>
    <name evidence="9" type="ORF">AAD027_01225</name>
</gene>
<feature type="domain" description="TonB C-terminal" evidence="8">
    <location>
        <begin position="239"/>
        <end position="331"/>
    </location>
</feature>
<keyword evidence="5" id="KW-0813">Transport</keyword>
<dbReference type="Pfam" id="PF03544">
    <property type="entry name" value="TonB_C"/>
    <property type="match status" value="1"/>
</dbReference>
<protein>
    <recommendedName>
        <fullName evidence="5">Protein TonB</fullName>
    </recommendedName>
</protein>
<dbReference type="PROSITE" id="PS51257">
    <property type="entry name" value="PROKAR_LIPOPROTEIN"/>
    <property type="match status" value="1"/>
</dbReference>
<evidence type="ECO:0000256" key="5">
    <source>
        <dbReference type="RuleBase" id="RU362123"/>
    </source>
</evidence>
<evidence type="ECO:0000259" key="8">
    <source>
        <dbReference type="PROSITE" id="PS52015"/>
    </source>
</evidence>
<comment type="function">
    <text evidence="5">Interacts with outer membrane receptor proteins that carry out high-affinity binding and energy dependent uptake into the periplasmic space of specific substrates. It could act to transduce energy from the cytoplasmic membrane to specific energy-requiring processes in the outer membrane, resulting in the release into the periplasm of ligands bound by these outer membrane proteins.</text>
</comment>
<comment type="caution">
    <text evidence="9">The sequence shown here is derived from an EMBL/GenBank/DDBJ whole genome shotgun (WGS) entry which is preliminary data.</text>
</comment>
<organism evidence="9 10">
    <name type="scientific">Pseudoxanthomonas putridarboris</name>
    <dbReference type="NCBI Taxonomy" id="752605"/>
    <lineage>
        <taxon>Bacteria</taxon>
        <taxon>Pseudomonadati</taxon>
        <taxon>Pseudomonadota</taxon>
        <taxon>Gammaproteobacteria</taxon>
        <taxon>Lysobacterales</taxon>
        <taxon>Lysobacteraceae</taxon>
        <taxon>Pseudoxanthomonas</taxon>
    </lineage>
</organism>
<dbReference type="RefSeq" id="WP_341724195.1">
    <property type="nucleotide sequence ID" value="NZ_JBBWWT010000001.1"/>
</dbReference>
<dbReference type="InterPro" id="IPR037682">
    <property type="entry name" value="TonB_C"/>
</dbReference>
<evidence type="ECO:0000256" key="1">
    <source>
        <dbReference type="ARBA" id="ARBA00004167"/>
    </source>
</evidence>
<dbReference type="PRINTS" id="PR01374">
    <property type="entry name" value="TONBPROTEIN"/>
</dbReference>
<dbReference type="InterPro" id="IPR006260">
    <property type="entry name" value="TonB/TolA_C"/>
</dbReference>
<comment type="subcellular location">
    <subcellularLocation>
        <location evidence="5">Cell inner membrane</location>
        <topology evidence="5">Single-pass membrane protein</topology>
        <orientation evidence="5">Periplasmic side</orientation>
    </subcellularLocation>
    <subcellularLocation>
        <location evidence="1">Membrane</location>
        <topology evidence="1">Single-pass membrane protein</topology>
    </subcellularLocation>
</comment>
<keyword evidence="5" id="KW-0735">Signal-anchor</keyword>
<evidence type="ECO:0000313" key="9">
    <source>
        <dbReference type="EMBL" id="MEL1262996.1"/>
    </source>
</evidence>